<comment type="caution">
    <text evidence="7">The sequence shown here is derived from an EMBL/GenBank/DDBJ whole genome shotgun (WGS) entry which is preliminary data.</text>
</comment>
<reference evidence="7" key="1">
    <citation type="submission" date="2022-03" db="EMBL/GenBank/DDBJ databases">
        <authorList>
            <person name="Tunstrom K."/>
        </authorList>
    </citation>
    <scope>NUCLEOTIDE SEQUENCE</scope>
</reference>
<keyword evidence="8" id="KW-1185">Reference proteome</keyword>
<name>A0AAU9VBP2_EUPED</name>
<protein>
    <recommendedName>
        <fullName evidence="6">Importin N-terminal domain-containing protein</fullName>
    </recommendedName>
</protein>
<dbReference type="SMART" id="SM00913">
    <property type="entry name" value="IBN_N"/>
    <property type="match status" value="1"/>
</dbReference>
<accession>A0AAU9VBP2</accession>
<dbReference type="Pfam" id="PF03810">
    <property type="entry name" value="IBN_N"/>
    <property type="match status" value="1"/>
</dbReference>
<proteinExistence type="inferred from homology"/>
<dbReference type="GO" id="GO:0031267">
    <property type="term" value="F:small GTPase binding"/>
    <property type="evidence" value="ECO:0007669"/>
    <property type="project" value="InterPro"/>
</dbReference>
<dbReference type="Gene3D" id="1.25.10.10">
    <property type="entry name" value="Leucine-rich Repeat Variant"/>
    <property type="match status" value="1"/>
</dbReference>
<dbReference type="PROSITE" id="PS50166">
    <property type="entry name" value="IMPORTIN_B_NT"/>
    <property type="match status" value="1"/>
</dbReference>
<dbReference type="PANTHER" id="PTHR12363:SF33">
    <property type="entry name" value="IMPORTIN-13"/>
    <property type="match status" value="1"/>
</dbReference>
<evidence type="ECO:0000259" key="6">
    <source>
        <dbReference type="PROSITE" id="PS50166"/>
    </source>
</evidence>
<sequence length="953" mass="100891">MEYTAQNLEYAVSVFYNGEQEDRTKAHAWLTAAQRVPEAWNFVWELLQPSKGTEIQFYGATTLHTKILRCWNEVPPESYPELKEKLLQAVIGYSKGPKIVTNRLCISLAGFILQQGSDDLAEILRPLSTAENTSLLLEVLTVIPEEYNSMTMGTSLRSKNRAALNQACRMVLDDMLRYLQSVYNDYSSEPPSEATVQAWTNAANCAASWLSLGGEDSPDCATTLPERAPLCRALHTAVHVLCTWNEAVSDSALEACEACLAAVRAAGTSGGAARHEGAARALLADLAALAAPLFAAHDAPNSLNEELLAAVITCCVSVSEGHARALVAAAEDAAPGARALLQLLLAAQAAPGHYPLHETRSNLVFGLWYTLQDEILHKVDGTGKINPLWREVFTQLLMTLIKKSEMPPESALSRDDQELLRRYRQDIADIVMYCYSVLGEASWSLAERAHSAAASAAQREAALHVFLALADAAPYERAPAPLVAQLQHALRVAAQPDAPDLALLHTALDCLGAYATWLSTLEGAEGAALSRECMRAAGAALPRCPAPAALALRKLCLDCSAPAAALVADIVHVAQSAGGSADAWTRRQLLSAAGAALAASDPADAAPLLRGLARRLAHDLTAQARAGGKCGAAECVSLMSALSPQPALALQLFRDLRPALALLPAAPDLTQPMFQILKQTVGAVVPDIEPIVEDVAQLIIAGFETQPCPVGMDVVKHFIVLVGAEWSGAPDLLRGAVLASARAVAPGPAPGSAPGTASRPDLAEALFSALAALIKKQPHVVDWIDDLLPDLVDLACGTVRAWEARAAAAACYWLAALAPRRAAALLPLAPRLAHAALACIGGVTPRNQMEPLAELLLALNRVQWPAVGAVGVAQGGAASGALGAWLRAALAPAGFPSAHATDAHKQKFIQAVLREKNNKRRLLESVQEFSLACRGLIGTEYARQSLASKQMVA</sequence>
<evidence type="ECO:0000256" key="5">
    <source>
        <dbReference type="ARBA" id="ARBA00023242"/>
    </source>
</evidence>
<dbReference type="AlphaFoldDB" id="A0AAU9VBP2"/>
<dbReference type="InterPro" id="IPR001494">
    <property type="entry name" value="Importin-beta_N"/>
</dbReference>
<comment type="subunit">
    <text evidence="3">Interacts with UBC9, RAN, RBM8A, eIF-1A and PAX6.</text>
</comment>
<evidence type="ECO:0000313" key="8">
    <source>
        <dbReference type="Proteomes" id="UP001153954"/>
    </source>
</evidence>
<dbReference type="GO" id="GO:0005737">
    <property type="term" value="C:cytoplasm"/>
    <property type="evidence" value="ECO:0007669"/>
    <property type="project" value="TreeGrafter"/>
</dbReference>
<keyword evidence="5" id="KW-0539">Nucleus</keyword>
<dbReference type="EMBL" id="CAKOGL010000030">
    <property type="protein sequence ID" value="CAH2107558.1"/>
    <property type="molecule type" value="Genomic_DNA"/>
</dbReference>
<evidence type="ECO:0000256" key="2">
    <source>
        <dbReference type="ARBA" id="ARBA00007991"/>
    </source>
</evidence>
<evidence type="ECO:0000256" key="3">
    <source>
        <dbReference type="ARBA" id="ARBA00011422"/>
    </source>
</evidence>
<dbReference type="Proteomes" id="UP001153954">
    <property type="component" value="Unassembled WGS sequence"/>
</dbReference>
<dbReference type="SUPFAM" id="SSF48371">
    <property type="entry name" value="ARM repeat"/>
    <property type="match status" value="1"/>
</dbReference>
<dbReference type="Pfam" id="PF18806">
    <property type="entry name" value="Importin_rep_3"/>
    <property type="match status" value="1"/>
</dbReference>
<dbReference type="InterPro" id="IPR040709">
    <property type="entry name" value="Importin_rep_1"/>
</dbReference>
<dbReference type="GO" id="GO:0006606">
    <property type="term" value="P:protein import into nucleus"/>
    <property type="evidence" value="ECO:0007669"/>
    <property type="project" value="TreeGrafter"/>
</dbReference>
<comment type="subcellular location">
    <subcellularLocation>
        <location evidence="1">Nucleus</location>
    </subcellularLocation>
</comment>
<evidence type="ECO:0000256" key="4">
    <source>
        <dbReference type="ARBA" id="ARBA00022448"/>
    </source>
</evidence>
<keyword evidence="4" id="KW-0813">Transport</keyword>
<dbReference type="InterPro" id="IPR011989">
    <property type="entry name" value="ARM-like"/>
</dbReference>
<dbReference type="InterPro" id="IPR016024">
    <property type="entry name" value="ARM-type_fold"/>
</dbReference>
<dbReference type="InterPro" id="IPR040520">
    <property type="entry name" value="Importin_rep_3"/>
</dbReference>
<dbReference type="Pfam" id="PF18773">
    <property type="entry name" value="Importin_rep"/>
    <property type="match status" value="1"/>
</dbReference>
<dbReference type="GO" id="GO:0005634">
    <property type="term" value="C:nucleus"/>
    <property type="evidence" value="ECO:0007669"/>
    <property type="project" value="UniProtKB-SubCell"/>
</dbReference>
<organism evidence="7 8">
    <name type="scientific">Euphydryas editha</name>
    <name type="common">Edith's checkerspot</name>
    <dbReference type="NCBI Taxonomy" id="104508"/>
    <lineage>
        <taxon>Eukaryota</taxon>
        <taxon>Metazoa</taxon>
        <taxon>Ecdysozoa</taxon>
        <taxon>Arthropoda</taxon>
        <taxon>Hexapoda</taxon>
        <taxon>Insecta</taxon>
        <taxon>Pterygota</taxon>
        <taxon>Neoptera</taxon>
        <taxon>Endopterygota</taxon>
        <taxon>Lepidoptera</taxon>
        <taxon>Glossata</taxon>
        <taxon>Ditrysia</taxon>
        <taxon>Papilionoidea</taxon>
        <taxon>Nymphalidae</taxon>
        <taxon>Nymphalinae</taxon>
        <taxon>Euphydryas</taxon>
    </lineage>
</organism>
<dbReference type="PANTHER" id="PTHR12363">
    <property type="entry name" value="TRANSPORTIN 3 AND IMPORTIN 13"/>
    <property type="match status" value="1"/>
</dbReference>
<gene>
    <name evidence="7" type="ORF">EEDITHA_LOCUS21580</name>
</gene>
<comment type="similarity">
    <text evidence="2">Belongs to the importin beta family.</text>
</comment>
<evidence type="ECO:0000313" key="7">
    <source>
        <dbReference type="EMBL" id="CAH2107558.1"/>
    </source>
</evidence>
<feature type="domain" description="Importin N-terminal" evidence="6">
    <location>
        <begin position="26"/>
        <end position="92"/>
    </location>
</feature>
<evidence type="ECO:0000256" key="1">
    <source>
        <dbReference type="ARBA" id="ARBA00004123"/>
    </source>
</evidence>
<dbReference type="InterPro" id="IPR051345">
    <property type="entry name" value="Importin_beta-like_NTR"/>
</dbReference>